<dbReference type="GO" id="GO:0016020">
    <property type="term" value="C:membrane"/>
    <property type="evidence" value="ECO:0007669"/>
    <property type="project" value="UniProtKB-SubCell"/>
</dbReference>
<protein>
    <recommendedName>
        <fullName evidence="4">Cyanobacterial aminoacyl-tRNA synthetase CAAD domain-containing protein</fullName>
    </recommendedName>
</protein>
<dbReference type="PANTHER" id="PTHR33222">
    <property type="match status" value="1"/>
</dbReference>
<evidence type="ECO:0000256" key="2">
    <source>
        <dbReference type="SAM" id="MobiDB-lite"/>
    </source>
</evidence>
<accession>A0A2T1M2I3</accession>
<comment type="caution">
    <text evidence="5">The sequence shown here is derived from an EMBL/GenBank/DDBJ whole genome shotgun (WGS) entry which is preliminary data.</text>
</comment>
<evidence type="ECO:0000313" key="6">
    <source>
        <dbReference type="Proteomes" id="UP000239001"/>
    </source>
</evidence>
<evidence type="ECO:0000256" key="3">
    <source>
        <dbReference type="SAM" id="Phobius"/>
    </source>
</evidence>
<dbReference type="InterPro" id="IPR033344">
    <property type="entry name" value="CURT1"/>
</dbReference>
<sequence length="143" mass="16381">MESFKPTETKPTIRPDAPGSLTKPNTTDQIMQEYVIPIWESVRNYLAKVPDYIGEWFAYPSNKKFLTTLGLIVGSVITVKVILAVLDAINDLPLISPLMQLIGLIYSAWFIYRYLWKASNRQELLTEIEALRTQIFGEESRNI</sequence>
<dbReference type="OrthoDB" id="459910at2"/>
<name>A0A2T1M2I3_9CHRO</name>
<dbReference type="AlphaFoldDB" id="A0A2T1M2I3"/>
<proteinExistence type="predicted"/>
<keyword evidence="6" id="KW-1185">Reference proteome</keyword>
<reference evidence="5 6" key="2">
    <citation type="submission" date="2018-03" db="EMBL/GenBank/DDBJ databases">
        <authorList>
            <person name="Keele B.F."/>
        </authorList>
    </citation>
    <scope>NUCLEOTIDE SEQUENCE [LARGE SCALE GENOMIC DNA]</scope>
    <source>
        <strain evidence="5 6">CCALA 016</strain>
    </source>
</reference>
<keyword evidence="3" id="KW-1133">Transmembrane helix</keyword>
<dbReference type="InterPro" id="IPR025564">
    <property type="entry name" value="CAAD_dom"/>
</dbReference>
<gene>
    <name evidence="5" type="ORF">C7H19_02490</name>
</gene>
<evidence type="ECO:0000256" key="1">
    <source>
        <dbReference type="ARBA" id="ARBA00004141"/>
    </source>
</evidence>
<dbReference type="EMBL" id="PXOH01000002">
    <property type="protein sequence ID" value="PSF38942.1"/>
    <property type="molecule type" value="Genomic_DNA"/>
</dbReference>
<organism evidence="5 6">
    <name type="scientific">Aphanothece hegewaldii CCALA 016</name>
    <dbReference type="NCBI Taxonomy" id="2107694"/>
    <lineage>
        <taxon>Bacteria</taxon>
        <taxon>Bacillati</taxon>
        <taxon>Cyanobacteriota</taxon>
        <taxon>Cyanophyceae</taxon>
        <taxon>Oscillatoriophycideae</taxon>
        <taxon>Chroococcales</taxon>
        <taxon>Aphanothecaceae</taxon>
        <taxon>Aphanothece</taxon>
    </lineage>
</organism>
<feature type="transmembrane region" description="Helical" evidence="3">
    <location>
        <begin position="92"/>
        <end position="112"/>
    </location>
</feature>
<comment type="subcellular location">
    <subcellularLocation>
        <location evidence="1">Membrane</location>
        <topology evidence="1">Multi-pass membrane protein</topology>
    </subcellularLocation>
</comment>
<feature type="transmembrane region" description="Helical" evidence="3">
    <location>
        <begin position="65"/>
        <end position="86"/>
    </location>
</feature>
<keyword evidence="3" id="KW-0812">Transmembrane</keyword>
<dbReference type="GO" id="GO:0009579">
    <property type="term" value="C:thylakoid"/>
    <property type="evidence" value="ECO:0007669"/>
    <property type="project" value="InterPro"/>
</dbReference>
<evidence type="ECO:0000259" key="4">
    <source>
        <dbReference type="Pfam" id="PF14159"/>
    </source>
</evidence>
<dbReference type="Proteomes" id="UP000239001">
    <property type="component" value="Unassembled WGS sequence"/>
</dbReference>
<keyword evidence="3" id="KW-0472">Membrane</keyword>
<evidence type="ECO:0000313" key="5">
    <source>
        <dbReference type="EMBL" id="PSF38942.1"/>
    </source>
</evidence>
<dbReference type="Pfam" id="PF14159">
    <property type="entry name" value="CAAD"/>
    <property type="match status" value="1"/>
</dbReference>
<dbReference type="PANTHER" id="PTHR33222:SF4">
    <property type="entry name" value="PROTEIN CURVATURE THYLAKOID 1A, CHLOROPLASTIC"/>
    <property type="match status" value="1"/>
</dbReference>
<dbReference type="RefSeq" id="WP_106455307.1">
    <property type="nucleotide sequence ID" value="NZ_PXOH01000002.1"/>
</dbReference>
<reference evidence="5 6" key="1">
    <citation type="submission" date="2018-03" db="EMBL/GenBank/DDBJ databases">
        <title>The ancient ancestry and fast evolution of plastids.</title>
        <authorList>
            <person name="Moore K.R."/>
            <person name="Magnabosco C."/>
            <person name="Momper L."/>
            <person name="Gold D.A."/>
            <person name="Bosak T."/>
            <person name="Fournier G.P."/>
        </authorList>
    </citation>
    <scope>NUCLEOTIDE SEQUENCE [LARGE SCALE GENOMIC DNA]</scope>
    <source>
        <strain evidence="5 6">CCALA 016</strain>
    </source>
</reference>
<feature type="region of interest" description="Disordered" evidence="2">
    <location>
        <begin position="1"/>
        <end position="25"/>
    </location>
</feature>
<feature type="domain" description="Cyanobacterial aminoacyl-tRNA synthetase CAAD" evidence="4">
    <location>
        <begin position="61"/>
        <end position="137"/>
    </location>
</feature>
<feature type="compositionally biased region" description="Basic and acidic residues" evidence="2">
    <location>
        <begin position="1"/>
        <end position="13"/>
    </location>
</feature>